<dbReference type="PATRIC" id="fig|86840.3.peg.2482"/>
<dbReference type="Proteomes" id="UP000050564">
    <property type="component" value="Unassembled WGS sequence"/>
</dbReference>
<dbReference type="EMBL" id="RBOW01000570">
    <property type="protein sequence ID" value="RMN27978.1"/>
    <property type="molecule type" value="Genomic_DNA"/>
</dbReference>
<protein>
    <recommendedName>
        <fullName evidence="1">Peptidase S9 prolyl oligopeptidase catalytic domain-containing protein</fullName>
    </recommendedName>
</protein>
<dbReference type="InterPro" id="IPR001375">
    <property type="entry name" value="Peptidase_S9_cat"/>
</dbReference>
<dbReference type="SUPFAM" id="SSF53474">
    <property type="entry name" value="alpha/beta-Hydrolases"/>
    <property type="match status" value="1"/>
</dbReference>
<sequence>MMRPTPIRCAANPITTGSSLRLATSPKPLLKPLKSWPFAMTETHDSSQNLPEPLTAAQAVAAGVDFAELDVNSAGLFWNEYRSEDGASRLWHWYANSKRCLTPQGYSVRSRVYEYGGGSFCLADDGVVFVNERDQQLYRQALDASEPLALTHGDKRYGGLFFSNDQVLAVEEDHDTHRLVAIALVDGQRTLLAEGADFYASPVISADGKRLAWIEWQRPHQPWTRTRLMCATRQDDGHWGAALCVAGDDTEESLQQPRFDAQGRLFCLTDRGGFWQPWGESPSGFAPLAAAPADHASAPWQLGSCTWLPINEGYLASWAQDGSWVLGLKNADGSAQDFSAGYNRFRSLAVDEDFIYCIAASAVSTSAVLAISRADQRVQVLAGGGSPLPVEQISLPQALRYPSGGAEAYGYFYPAMTGVQTPPLVVFIHGGPTSACYPVLDPRIQYWTHRGFAVADLNYRGSSGYGREYRQSLHLTWGVADVEDACAVVSHLAERGLIDEQQAFIRGGSAGGYTTLCALAFQDVFRAGASLYGVSDPVALAKATHKFEGDYLDWLIGDPLKDIERYEARTPLLHAERISVPVIFFQGELDAVVVPEQTRSMLKALQDRGIKTEAHFYPDEHHGFRKANNLADALEKEWKFYRDVLDAAD</sequence>
<dbReference type="Pfam" id="PF00326">
    <property type="entry name" value="Peptidase_S9"/>
    <property type="match status" value="1"/>
</dbReference>
<dbReference type="InterPro" id="IPR029058">
    <property type="entry name" value="AB_hydrolase_fold"/>
</dbReference>
<evidence type="ECO:0000259" key="1">
    <source>
        <dbReference type="Pfam" id="PF00326"/>
    </source>
</evidence>
<dbReference type="InterPro" id="IPR011042">
    <property type="entry name" value="6-blade_b-propeller_TolB-like"/>
</dbReference>
<comment type="caution">
    <text evidence="2">The sequence shown here is derived from an EMBL/GenBank/DDBJ whole genome shotgun (WGS) entry which is preliminary data.</text>
</comment>
<proteinExistence type="predicted"/>
<gene>
    <name evidence="2" type="ORF">ALO81_04682</name>
    <name evidence="3" type="ORF">ALQ64_04840</name>
</gene>
<dbReference type="AlphaFoldDB" id="A0A0P9M613"/>
<reference evidence="3 5" key="2">
    <citation type="submission" date="2018-08" db="EMBL/GenBank/DDBJ databases">
        <title>Recombination of ecologically and evolutionarily significant loci maintains genetic cohesion in the Pseudomonas syringae species complex.</title>
        <authorList>
            <person name="Dillon M."/>
            <person name="Thakur S."/>
            <person name="Almeida R.N.D."/>
            <person name="Weir B.S."/>
            <person name="Guttman D.S."/>
        </authorList>
    </citation>
    <scope>NUCLEOTIDE SEQUENCE [LARGE SCALE GENOMIC DNA]</scope>
    <source>
        <strain evidence="3 5">ICMP 2821</strain>
    </source>
</reference>
<dbReference type="InterPro" id="IPR050585">
    <property type="entry name" value="Xaa-Pro_dipeptidyl-ppase/CocE"/>
</dbReference>
<dbReference type="Proteomes" id="UP000281372">
    <property type="component" value="Unassembled WGS sequence"/>
</dbReference>
<dbReference type="Gene3D" id="3.40.50.1820">
    <property type="entry name" value="alpha/beta hydrolase"/>
    <property type="match status" value="1"/>
</dbReference>
<evidence type="ECO:0000313" key="3">
    <source>
        <dbReference type="EMBL" id="RMN27978.1"/>
    </source>
</evidence>
<dbReference type="PANTHER" id="PTHR43056:SF5">
    <property type="entry name" value="PEPTIDASE S9 PROLYL OLIGOPEPTIDASE CATALYTIC DOMAIN-CONTAINING PROTEIN"/>
    <property type="match status" value="1"/>
</dbReference>
<organism evidence="2 4">
    <name type="scientific">Pseudomonas cannabina</name>
    <dbReference type="NCBI Taxonomy" id="86840"/>
    <lineage>
        <taxon>Bacteria</taxon>
        <taxon>Pseudomonadati</taxon>
        <taxon>Pseudomonadota</taxon>
        <taxon>Gammaproteobacteria</taxon>
        <taxon>Pseudomonadales</taxon>
        <taxon>Pseudomonadaceae</taxon>
        <taxon>Pseudomonas</taxon>
    </lineage>
</organism>
<evidence type="ECO:0000313" key="5">
    <source>
        <dbReference type="Proteomes" id="UP000281372"/>
    </source>
</evidence>
<feature type="domain" description="Peptidase S9 prolyl oligopeptidase catalytic" evidence="1">
    <location>
        <begin position="441"/>
        <end position="646"/>
    </location>
</feature>
<reference evidence="2 4" key="1">
    <citation type="submission" date="2015-09" db="EMBL/GenBank/DDBJ databases">
        <title>Genome announcement of multiple Pseudomonas syringae strains.</title>
        <authorList>
            <person name="Thakur S."/>
            <person name="Wang P.W."/>
            <person name="Gong Y."/>
            <person name="Weir B.S."/>
            <person name="Guttman D.S."/>
        </authorList>
    </citation>
    <scope>NUCLEOTIDE SEQUENCE [LARGE SCALE GENOMIC DNA]</scope>
    <source>
        <strain evidence="2 4">ICMP2823</strain>
    </source>
</reference>
<accession>A0A0P9M613</accession>
<dbReference type="GO" id="GO:0006508">
    <property type="term" value="P:proteolysis"/>
    <property type="evidence" value="ECO:0007669"/>
    <property type="project" value="InterPro"/>
</dbReference>
<dbReference type="SUPFAM" id="SSF82171">
    <property type="entry name" value="DPP6 N-terminal domain-like"/>
    <property type="match status" value="1"/>
</dbReference>
<dbReference type="GO" id="GO:0008236">
    <property type="term" value="F:serine-type peptidase activity"/>
    <property type="evidence" value="ECO:0007669"/>
    <property type="project" value="InterPro"/>
</dbReference>
<evidence type="ECO:0000313" key="2">
    <source>
        <dbReference type="EMBL" id="KPW79152.1"/>
    </source>
</evidence>
<dbReference type="PANTHER" id="PTHR43056">
    <property type="entry name" value="PEPTIDASE S9 PROLYL OLIGOPEPTIDASE"/>
    <property type="match status" value="1"/>
</dbReference>
<name>A0A0P9M613_PSECA</name>
<dbReference type="EMBL" id="LJPX01000128">
    <property type="protein sequence ID" value="KPW79152.1"/>
    <property type="molecule type" value="Genomic_DNA"/>
</dbReference>
<dbReference type="Gene3D" id="2.120.10.30">
    <property type="entry name" value="TolB, C-terminal domain"/>
    <property type="match status" value="1"/>
</dbReference>
<evidence type="ECO:0000313" key="4">
    <source>
        <dbReference type="Proteomes" id="UP000050564"/>
    </source>
</evidence>